<dbReference type="PANTHER" id="PTHR31917">
    <property type="entry name" value="AGENET DOMAIN-CONTAINING PROTEIN-RELATED"/>
    <property type="match status" value="1"/>
</dbReference>
<comment type="caution">
    <text evidence="2">The sequence shown here is derived from an EMBL/GenBank/DDBJ whole genome shotgun (WGS) entry which is preliminary data.</text>
</comment>
<evidence type="ECO:0000313" key="3">
    <source>
        <dbReference type="Proteomes" id="UP001630127"/>
    </source>
</evidence>
<dbReference type="InterPro" id="IPR008395">
    <property type="entry name" value="Agenet-like_dom"/>
</dbReference>
<dbReference type="CDD" id="cd20405">
    <property type="entry name" value="Tudor_Agenet_AtDUF_rpt1_3"/>
    <property type="match status" value="2"/>
</dbReference>
<dbReference type="Pfam" id="PF05641">
    <property type="entry name" value="Agenet"/>
    <property type="match status" value="4"/>
</dbReference>
<dbReference type="SMART" id="SM00743">
    <property type="entry name" value="Agenet"/>
    <property type="match status" value="4"/>
</dbReference>
<keyword evidence="3" id="KW-1185">Reference proteome</keyword>
<dbReference type="Proteomes" id="UP001630127">
    <property type="component" value="Unassembled WGS sequence"/>
</dbReference>
<evidence type="ECO:0000259" key="1">
    <source>
        <dbReference type="SMART" id="SM00743"/>
    </source>
</evidence>
<dbReference type="EMBL" id="JBJUIK010000010">
    <property type="protein sequence ID" value="KAL3515918.1"/>
    <property type="molecule type" value="Genomic_DNA"/>
</dbReference>
<sequence>MDYFKKGVEVEISSEENGFQGSWYAGTVVRKSRDNKILLQYKDLLEDDGGHRPLREEIDFLLLRPPAPRETYREFKLGEDVDAYCNEGWWEGVITQVTENGNKFGVYFRNSREQLDFRPSELRLHREWVHGSWVPPLEVKSEEVKEVLIPAKKEPGEETFLGNFSQGAPVEVSSNEDGFKGAWLPATVIKKLDKDKYIIQYQSLRNDDDTEFLKEEVDNLHMRPQPPVTAIVDCFKVHQEVDALFNDCWWVGVVSKVLEDKTYTVYFRGTEDEMEFKHSELRQHQDWIDGKWVIPSQAMKF</sequence>
<proteinExistence type="predicted"/>
<feature type="domain" description="Agenet" evidence="1">
    <location>
        <begin position="233"/>
        <end position="289"/>
    </location>
</feature>
<dbReference type="PANTHER" id="PTHR31917:SF80">
    <property type="entry name" value="AGENET DOMAIN-CONTAINING PROTEIN-RELATED"/>
    <property type="match status" value="1"/>
</dbReference>
<feature type="domain" description="Agenet" evidence="1">
    <location>
        <begin position="73"/>
        <end position="130"/>
    </location>
</feature>
<dbReference type="AlphaFoldDB" id="A0ABD2Z9Y3"/>
<evidence type="ECO:0000313" key="2">
    <source>
        <dbReference type="EMBL" id="KAL3515918.1"/>
    </source>
</evidence>
<feature type="domain" description="Agenet" evidence="1">
    <location>
        <begin position="162"/>
        <end position="230"/>
    </location>
</feature>
<feature type="domain" description="Agenet" evidence="1">
    <location>
        <begin position="2"/>
        <end position="71"/>
    </location>
</feature>
<organism evidence="2 3">
    <name type="scientific">Cinchona calisaya</name>
    <dbReference type="NCBI Taxonomy" id="153742"/>
    <lineage>
        <taxon>Eukaryota</taxon>
        <taxon>Viridiplantae</taxon>
        <taxon>Streptophyta</taxon>
        <taxon>Embryophyta</taxon>
        <taxon>Tracheophyta</taxon>
        <taxon>Spermatophyta</taxon>
        <taxon>Magnoliopsida</taxon>
        <taxon>eudicotyledons</taxon>
        <taxon>Gunneridae</taxon>
        <taxon>Pentapetalae</taxon>
        <taxon>asterids</taxon>
        <taxon>lamiids</taxon>
        <taxon>Gentianales</taxon>
        <taxon>Rubiaceae</taxon>
        <taxon>Cinchonoideae</taxon>
        <taxon>Cinchoneae</taxon>
        <taxon>Cinchona</taxon>
    </lineage>
</organism>
<dbReference type="InterPro" id="IPR014002">
    <property type="entry name" value="Agenet_dom_plant"/>
</dbReference>
<dbReference type="Gene3D" id="2.30.30.140">
    <property type="match status" value="1"/>
</dbReference>
<gene>
    <name evidence="2" type="ORF">ACH5RR_022820</name>
</gene>
<reference evidence="2 3" key="1">
    <citation type="submission" date="2024-11" db="EMBL/GenBank/DDBJ databases">
        <title>A near-complete genome assembly of Cinchona calisaya.</title>
        <authorList>
            <person name="Lian D.C."/>
            <person name="Zhao X.W."/>
            <person name="Wei L."/>
        </authorList>
    </citation>
    <scope>NUCLEOTIDE SEQUENCE [LARGE SCALE GENOMIC DNA]</scope>
    <source>
        <tissue evidence="2">Nenye</tissue>
    </source>
</reference>
<name>A0ABD2Z9Y3_9GENT</name>
<protein>
    <recommendedName>
        <fullName evidence="1">Agenet domain-containing protein</fullName>
    </recommendedName>
</protein>
<accession>A0ABD2Z9Y3</accession>
<dbReference type="CDD" id="cd20406">
    <property type="entry name" value="Tudor_Agenet_AtDUF_rpt2_4"/>
    <property type="match status" value="2"/>
</dbReference>